<evidence type="ECO:0000313" key="9">
    <source>
        <dbReference type="EMBL" id="SJS99304.1"/>
    </source>
</evidence>
<dbReference type="SUPFAM" id="SSF56349">
    <property type="entry name" value="DNA breaking-rejoining enzymes"/>
    <property type="match status" value="1"/>
</dbReference>
<accession>A0A9X8RLJ2</accession>
<dbReference type="PANTHER" id="PTHR30349">
    <property type="entry name" value="PHAGE INTEGRASE-RELATED"/>
    <property type="match status" value="1"/>
</dbReference>
<dbReference type="GO" id="GO:0015074">
    <property type="term" value="P:DNA integration"/>
    <property type="evidence" value="ECO:0007669"/>
    <property type="project" value="UniProtKB-KW"/>
</dbReference>
<reference evidence="9 10" key="1">
    <citation type="submission" date="2017-02" db="EMBL/GenBank/DDBJ databases">
        <authorList>
            <consortium name="Pathogen Informatics"/>
        </authorList>
    </citation>
    <scope>NUCLEOTIDE SEQUENCE [LARGE SCALE GENOMIC DNA]</scope>
    <source>
        <strain evidence="9 10">VRECD0157</strain>
    </source>
</reference>
<keyword evidence="3" id="KW-0229">DNA integration</keyword>
<dbReference type="PROSITE" id="PS51898">
    <property type="entry name" value="TYR_RECOMBINASE"/>
    <property type="match status" value="1"/>
</dbReference>
<dbReference type="InterPro" id="IPR044068">
    <property type="entry name" value="CB"/>
</dbReference>
<evidence type="ECO:0000256" key="6">
    <source>
        <dbReference type="PROSITE-ProRule" id="PRU01248"/>
    </source>
</evidence>
<dbReference type="InterPro" id="IPR050090">
    <property type="entry name" value="Tyrosine_recombinase_XerCD"/>
</dbReference>
<evidence type="ECO:0000313" key="10">
    <source>
        <dbReference type="Proteomes" id="UP000189137"/>
    </source>
</evidence>
<evidence type="ECO:0000256" key="3">
    <source>
        <dbReference type="ARBA" id="ARBA00022908"/>
    </source>
</evidence>
<sequence length="323" mass="38117">MTAIEALEEFLLNLKLYNDRDEKTIKAYRADVKEGIRYLFEKEDCTMEELDKVLFTDIQEKWLILLKEKGMKAATINRKRASFKAYCGFLRAKGKIKDNPVSYVKKLQDKVQFEKKILTKDEIIKLLETMNKLYVDNKNYNTCRDNLIINILIFTGMRIHEIEKMNIKDINFLNGNFEVIGKRKLKRNVGLNKQVLKMYRDFLYFRNQIKGKKDSKDSNNALFLSKNNSRLTTRSIERLVEKALKLAELPHVTPHSFKHSFVSLMSETGVKLEEIGKFTGNKSIETMYRHYMHQNKDSNTKKMTEDNPIYQSLKQEMLINIER</sequence>
<dbReference type="Gene3D" id="1.10.443.10">
    <property type="entry name" value="Intergrase catalytic core"/>
    <property type="match status" value="1"/>
</dbReference>
<dbReference type="PANTHER" id="PTHR30349:SF41">
    <property type="entry name" value="INTEGRASE_RECOMBINASE PROTEIN MJ0367-RELATED"/>
    <property type="match status" value="1"/>
</dbReference>
<evidence type="ECO:0000256" key="1">
    <source>
        <dbReference type="ARBA" id="ARBA00003283"/>
    </source>
</evidence>
<evidence type="ECO:0000256" key="5">
    <source>
        <dbReference type="ARBA" id="ARBA00023172"/>
    </source>
</evidence>
<organism evidence="9 10">
    <name type="scientific">Clostridioides difficile</name>
    <name type="common">Peptoclostridium difficile</name>
    <dbReference type="NCBI Taxonomy" id="1496"/>
    <lineage>
        <taxon>Bacteria</taxon>
        <taxon>Bacillati</taxon>
        <taxon>Bacillota</taxon>
        <taxon>Clostridia</taxon>
        <taxon>Peptostreptococcales</taxon>
        <taxon>Peptostreptococcaceae</taxon>
        <taxon>Clostridioides</taxon>
    </lineage>
</organism>
<evidence type="ECO:0000259" key="8">
    <source>
        <dbReference type="PROSITE" id="PS51900"/>
    </source>
</evidence>
<dbReference type="PROSITE" id="PS51900">
    <property type="entry name" value="CB"/>
    <property type="match status" value="1"/>
</dbReference>
<feature type="domain" description="Tyr recombinase" evidence="7">
    <location>
        <begin position="113"/>
        <end position="304"/>
    </location>
</feature>
<gene>
    <name evidence="9" type="primary">xerD_3</name>
    <name evidence="9" type="ORF">SAMEA3375112_03368</name>
</gene>
<evidence type="ECO:0000256" key="2">
    <source>
        <dbReference type="ARBA" id="ARBA00008857"/>
    </source>
</evidence>
<dbReference type="EMBL" id="FUPS01000014">
    <property type="protein sequence ID" value="SJS99304.1"/>
    <property type="molecule type" value="Genomic_DNA"/>
</dbReference>
<proteinExistence type="inferred from homology"/>
<dbReference type="Proteomes" id="UP000189137">
    <property type="component" value="Unassembled WGS sequence"/>
</dbReference>
<dbReference type="Gene3D" id="1.10.150.130">
    <property type="match status" value="1"/>
</dbReference>
<name>A0A9X8RLJ2_CLODI</name>
<feature type="domain" description="Core-binding (CB)" evidence="8">
    <location>
        <begin position="1"/>
        <end position="91"/>
    </location>
</feature>
<comment type="similarity">
    <text evidence="2">Belongs to the 'phage' integrase family.</text>
</comment>
<dbReference type="RefSeq" id="WP_021402180.1">
    <property type="nucleotide sequence ID" value="NZ_CP149699.1"/>
</dbReference>
<comment type="caution">
    <text evidence="9">The sequence shown here is derived from an EMBL/GenBank/DDBJ whole genome shotgun (WGS) entry which is preliminary data.</text>
</comment>
<dbReference type="Pfam" id="PF00589">
    <property type="entry name" value="Phage_integrase"/>
    <property type="match status" value="1"/>
</dbReference>
<dbReference type="InterPro" id="IPR013762">
    <property type="entry name" value="Integrase-like_cat_sf"/>
</dbReference>
<protein>
    <submittedName>
        <fullName evidence="9">Tyrosine recombinase XerD</fullName>
    </submittedName>
</protein>
<dbReference type="InterPro" id="IPR011010">
    <property type="entry name" value="DNA_brk_join_enz"/>
</dbReference>
<dbReference type="InterPro" id="IPR004107">
    <property type="entry name" value="Integrase_SAM-like_N"/>
</dbReference>
<dbReference type="CDD" id="cd00397">
    <property type="entry name" value="DNA_BRE_C"/>
    <property type="match status" value="1"/>
</dbReference>
<dbReference type="Pfam" id="PF02899">
    <property type="entry name" value="Phage_int_SAM_1"/>
    <property type="match status" value="1"/>
</dbReference>
<dbReference type="AlphaFoldDB" id="A0A9X8RLJ2"/>
<dbReference type="InterPro" id="IPR002104">
    <property type="entry name" value="Integrase_catalytic"/>
</dbReference>
<keyword evidence="5" id="KW-0233">DNA recombination</keyword>
<keyword evidence="4 6" id="KW-0238">DNA-binding</keyword>
<evidence type="ECO:0000256" key="4">
    <source>
        <dbReference type="ARBA" id="ARBA00023125"/>
    </source>
</evidence>
<comment type="function">
    <text evidence="1">Site-specific tyrosine recombinase, which acts by catalyzing the cutting and rejoining of the recombining DNA molecules.</text>
</comment>
<dbReference type="InterPro" id="IPR010998">
    <property type="entry name" value="Integrase_recombinase_N"/>
</dbReference>
<evidence type="ECO:0000259" key="7">
    <source>
        <dbReference type="PROSITE" id="PS51898"/>
    </source>
</evidence>
<dbReference type="GO" id="GO:0006310">
    <property type="term" value="P:DNA recombination"/>
    <property type="evidence" value="ECO:0007669"/>
    <property type="project" value="UniProtKB-KW"/>
</dbReference>
<dbReference type="GO" id="GO:0003677">
    <property type="term" value="F:DNA binding"/>
    <property type="evidence" value="ECO:0007669"/>
    <property type="project" value="UniProtKB-UniRule"/>
</dbReference>